<accession>A0A8J7KF36</accession>
<evidence type="ECO:0000256" key="1">
    <source>
        <dbReference type="SAM" id="MobiDB-lite"/>
    </source>
</evidence>
<organism evidence="2 3">
    <name type="scientific">Longispora fulva</name>
    <dbReference type="NCBI Taxonomy" id="619741"/>
    <lineage>
        <taxon>Bacteria</taxon>
        <taxon>Bacillati</taxon>
        <taxon>Actinomycetota</taxon>
        <taxon>Actinomycetes</taxon>
        <taxon>Micromonosporales</taxon>
        <taxon>Micromonosporaceae</taxon>
        <taxon>Longispora</taxon>
    </lineage>
</organism>
<sequence length="42" mass="4651">MSTPEPGHVEDVDPVEEQAGHPEVRPPGPRDEPEPLGLDDHW</sequence>
<gene>
    <name evidence="2" type="ORF">IW245_001884</name>
</gene>
<comment type="caution">
    <text evidence="2">The sequence shown here is derived from an EMBL/GenBank/DDBJ whole genome shotgun (WGS) entry which is preliminary data.</text>
</comment>
<dbReference type="AlphaFoldDB" id="A0A8J7KF36"/>
<reference evidence="2" key="1">
    <citation type="submission" date="2020-11" db="EMBL/GenBank/DDBJ databases">
        <title>Sequencing the genomes of 1000 actinobacteria strains.</title>
        <authorList>
            <person name="Klenk H.-P."/>
        </authorList>
    </citation>
    <scope>NUCLEOTIDE SEQUENCE</scope>
    <source>
        <strain evidence="2">DSM 45356</strain>
    </source>
</reference>
<dbReference type="EMBL" id="JADOUF010000001">
    <property type="protein sequence ID" value="MBG6135690.1"/>
    <property type="molecule type" value="Genomic_DNA"/>
</dbReference>
<protein>
    <submittedName>
        <fullName evidence="2">Uncharacterized protein</fullName>
    </submittedName>
</protein>
<dbReference type="Proteomes" id="UP000622552">
    <property type="component" value="Unassembled WGS sequence"/>
</dbReference>
<evidence type="ECO:0000313" key="3">
    <source>
        <dbReference type="Proteomes" id="UP000622552"/>
    </source>
</evidence>
<feature type="compositionally biased region" description="Basic and acidic residues" evidence="1">
    <location>
        <begin position="18"/>
        <end position="42"/>
    </location>
</feature>
<feature type="region of interest" description="Disordered" evidence="1">
    <location>
        <begin position="1"/>
        <end position="42"/>
    </location>
</feature>
<evidence type="ECO:0000313" key="2">
    <source>
        <dbReference type="EMBL" id="MBG6135690.1"/>
    </source>
</evidence>
<keyword evidence="3" id="KW-1185">Reference proteome</keyword>
<name>A0A8J7KF36_9ACTN</name>
<dbReference type="RefSeq" id="WP_267919866.1">
    <property type="nucleotide sequence ID" value="NZ_BONS01000002.1"/>
</dbReference>
<proteinExistence type="predicted"/>